<gene>
    <name evidence="2" type="ORF">PSTG_11312</name>
</gene>
<organism evidence="2 3">
    <name type="scientific">Puccinia striiformis f. sp. tritici PST-78</name>
    <dbReference type="NCBI Taxonomy" id="1165861"/>
    <lineage>
        <taxon>Eukaryota</taxon>
        <taxon>Fungi</taxon>
        <taxon>Dikarya</taxon>
        <taxon>Basidiomycota</taxon>
        <taxon>Pucciniomycotina</taxon>
        <taxon>Pucciniomycetes</taxon>
        <taxon>Pucciniales</taxon>
        <taxon>Pucciniaceae</taxon>
        <taxon>Puccinia</taxon>
    </lineage>
</organism>
<dbReference type="EMBL" id="AJIL01000097">
    <property type="protein sequence ID" value="KNE95456.1"/>
    <property type="molecule type" value="Genomic_DNA"/>
</dbReference>
<evidence type="ECO:0000313" key="3">
    <source>
        <dbReference type="Proteomes" id="UP000054564"/>
    </source>
</evidence>
<evidence type="ECO:0000313" key="2">
    <source>
        <dbReference type="EMBL" id="KNE95456.1"/>
    </source>
</evidence>
<feature type="compositionally biased region" description="Polar residues" evidence="1">
    <location>
        <begin position="153"/>
        <end position="165"/>
    </location>
</feature>
<sequence length="209" mass="23334">MATGRRRHAARQGEGSNQRSKAATSLRAVWWRQHLAEHGGSSSIWRSTVAAAASGRARCGKPYQNLFSRYSAYSRASTRHQAVQDQPSRGPDDEIKNQHSFVSMHAPPLGHASFTLMRPPWDLVTYPEPGNPNPIHSVKRKRESKSAAERDTTTSSKPRQSSPQSLLERISENTIDHESQQEDPDSTIRNQPEGDKDTENGRGEQSRLV</sequence>
<feature type="compositionally biased region" description="Basic and acidic residues" evidence="1">
    <location>
        <begin position="169"/>
        <end position="180"/>
    </location>
</feature>
<proteinExistence type="predicted"/>
<name>A0A0L0V8F2_9BASI</name>
<feature type="compositionally biased region" description="Polar residues" evidence="1">
    <location>
        <begin position="14"/>
        <end position="23"/>
    </location>
</feature>
<feature type="region of interest" description="Disordered" evidence="1">
    <location>
        <begin position="77"/>
        <end position="96"/>
    </location>
</feature>
<accession>A0A0L0V8F2</accession>
<feature type="region of interest" description="Disordered" evidence="1">
    <location>
        <begin position="125"/>
        <end position="209"/>
    </location>
</feature>
<feature type="compositionally biased region" description="Basic residues" evidence="1">
    <location>
        <begin position="1"/>
        <end position="10"/>
    </location>
</feature>
<dbReference type="AlphaFoldDB" id="A0A0L0V8F2"/>
<keyword evidence="3" id="KW-1185">Reference proteome</keyword>
<dbReference type="Proteomes" id="UP000054564">
    <property type="component" value="Unassembled WGS sequence"/>
</dbReference>
<reference evidence="3" key="1">
    <citation type="submission" date="2014-03" db="EMBL/GenBank/DDBJ databases">
        <title>The Genome Sequence of Puccinia striiformis f. sp. tritici PST-78.</title>
        <authorList>
            <consortium name="The Broad Institute Genome Sequencing Platform"/>
            <person name="Cuomo C."/>
            <person name="Hulbert S."/>
            <person name="Chen X."/>
            <person name="Walker B."/>
            <person name="Young S.K."/>
            <person name="Zeng Q."/>
            <person name="Gargeya S."/>
            <person name="Fitzgerald M."/>
            <person name="Haas B."/>
            <person name="Abouelleil A."/>
            <person name="Alvarado L."/>
            <person name="Arachchi H.M."/>
            <person name="Berlin A.M."/>
            <person name="Chapman S.B."/>
            <person name="Goldberg J."/>
            <person name="Griggs A."/>
            <person name="Gujja S."/>
            <person name="Hansen M."/>
            <person name="Howarth C."/>
            <person name="Imamovic A."/>
            <person name="Larimer J."/>
            <person name="McCowan C."/>
            <person name="Montmayeur A."/>
            <person name="Murphy C."/>
            <person name="Neiman D."/>
            <person name="Pearson M."/>
            <person name="Priest M."/>
            <person name="Roberts A."/>
            <person name="Saif S."/>
            <person name="Shea T."/>
            <person name="Sisk P."/>
            <person name="Sykes S."/>
            <person name="Wortman J."/>
            <person name="Nusbaum C."/>
            <person name="Birren B."/>
        </authorList>
    </citation>
    <scope>NUCLEOTIDE SEQUENCE [LARGE SCALE GENOMIC DNA]</scope>
    <source>
        <strain evidence="3">race PST-78</strain>
    </source>
</reference>
<feature type="compositionally biased region" description="Basic and acidic residues" evidence="1">
    <location>
        <begin position="192"/>
        <end position="209"/>
    </location>
</feature>
<feature type="region of interest" description="Disordered" evidence="1">
    <location>
        <begin position="1"/>
        <end position="23"/>
    </location>
</feature>
<evidence type="ECO:0000256" key="1">
    <source>
        <dbReference type="SAM" id="MobiDB-lite"/>
    </source>
</evidence>
<protein>
    <submittedName>
        <fullName evidence="2">Uncharacterized protein</fullName>
    </submittedName>
</protein>
<comment type="caution">
    <text evidence="2">The sequence shown here is derived from an EMBL/GenBank/DDBJ whole genome shotgun (WGS) entry which is preliminary data.</text>
</comment>